<dbReference type="AlphaFoldDB" id="A0A1H3J616"/>
<sequence length="162" mass="17136">MGNDGFRVDLAALQQASQGVGDAIAALENELPWPVRKMGNDGHGVTMMNLDAEQSGSALVTEALKRFCGRWEYGVKFLVEEGAAAASALTDTRSEYEKMEQAAIDAFKKVLGAGFDNPTADLNAAPQKSFAQFGVDIAPVGMPQQAASHVLNQAGYNTKVDG</sequence>
<gene>
    <name evidence="1" type="ORF">SAMN05216215_102520</name>
</gene>
<evidence type="ECO:0000313" key="2">
    <source>
        <dbReference type="Proteomes" id="UP000199529"/>
    </source>
</evidence>
<organism evidence="1 2">
    <name type="scientific">Saccharopolyspora shandongensis</name>
    <dbReference type="NCBI Taxonomy" id="418495"/>
    <lineage>
        <taxon>Bacteria</taxon>
        <taxon>Bacillati</taxon>
        <taxon>Actinomycetota</taxon>
        <taxon>Actinomycetes</taxon>
        <taxon>Pseudonocardiales</taxon>
        <taxon>Pseudonocardiaceae</taxon>
        <taxon>Saccharopolyspora</taxon>
    </lineage>
</organism>
<dbReference type="RefSeq" id="WP_093269311.1">
    <property type="nucleotide sequence ID" value="NZ_FNOK01000025.1"/>
</dbReference>
<accession>A0A1H3J616</accession>
<name>A0A1H3J616_9PSEU</name>
<dbReference type="STRING" id="418495.SAMN05216215_102520"/>
<proteinExistence type="predicted"/>
<dbReference type="EMBL" id="FNOK01000025">
    <property type="protein sequence ID" value="SDY35460.1"/>
    <property type="molecule type" value="Genomic_DNA"/>
</dbReference>
<reference evidence="2" key="1">
    <citation type="submission" date="2016-10" db="EMBL/GenBank/DDBJ databases">
        <authorList>
            <person name="Varghese N."/>
            <person name="Submissions S."/>
        </authorList>
    </citation>
    <scope>NUCLEOTIDE SEQUENCE [LARGE SCALE GENOMIC DNA]</scope>
    <source>
        <strain evidence="2">CGMCC 4.3530</strain>
    </source>
</reference>
<dbReference type="Proteomes" id="UP000199529">
    <property type="component" value="Unassembled WGS sequence"/>
</dbReference>
<keyword evidence="2" id="KW-1185">Reference proteome</keyword>
<dbReference type="OrthoDB" id="3262422at2"/>
<protein>
    <submittedName>
        <fullName evidence="1">Uncharacterized protein</fullName>
    </submittedName>
</protein>
<evidence type="ECO:0000313" key="1">
    <source>
        <dbReference type="EMBL" id="SDY35460.1"/>
    </source>
</evidence>